<sequence>MNIIESCPAGIPVGWLKIITIKVNIMINFVDVKDIQVKNVRADSNPNNQNRIRKSWVLALTEETKAAIKDKIKDSEARFAFYKSIDDEVAEKWIELMRKHYNEAIKAGAKIVTDRHGGERLENDYCVDADEQLVAAGQIVAEELTATFAA</sequence>
<dbReference type="Pfam" id="PF10789">
    <property type="entry name" value="Phage_RpbA"/>
    <property type="match status" value="1"/>
</dbReference>
<evidence type="ECO:0000313" key="1">
    <source>
        <dbReference type="EMBL" id="QPX73842.1"/>
    </source>
</evidence>
<gene>
    <name evidence="1" type="ORF">EVAN_232</name>
</gene>
<dbReference type="EMBL" id="MW021752">
    <property type="protein sequence ID" value="QPX73842.1"/>
    <property type="molecule type" value="Genomic_DNA"/>
</dbReference>
<reference evidence="1 2" key="1">
    <citation type="submission" date="2020-09" db="EMBL/GenBank/DDBJ databases">
        <authorList>
            <person name="Kaiser E."/>
            <person name="Loertsher E."/>
            <person name="Boyd C."/>
            <person name="Allen K."/>
            <person name="Carter N."/>
            <person name="Sharma R."/>
            <person name="Flor S."/>
            <person name="Grose J."/>
        </authorList>
    </citation>
    <scope>NUCLEOTIDE SEQUENCE [LARGE SCALE GENOMIC DNA]</scope>
</reference>
<accession>A0A7T3N7J9</accession>
<dbReference type="InterPro" id="IPR019725">
    <property type="entry name" value="Phage_T4_P15K_Rpol-bd"/>
</dbReference>
<evidence type="ECO:0000313" key="2">
    <source>
        <dbReference type="Proteomes" id="UP000595743"/>
    </source>
</evidence>
<name>A0A7T3N7J9_9CAUD</name>
<organism evidence="1 2">
    <name type="scientific">Klebsiella phage vB_KpnM_BovinicusUrsus</name>
    <dbReference type="NCBI Taxonomy" id="2777352"/>
    <lineage>
        <taxon>Viruses</taxon>
        <taxon>Duplodnaviria</taxon>
        <taxon>Heunggongvirae</taxon>
        <taxon>Uroviricota</taxon>
        <taxon>Caudoviricetes</taxon>
        <taxon>Pantevenvirales</taxon>
        <taxon>Straboviridae</taxon>
        <taxon>Tevenvirinae</taxon>
        <taxon>Jiaodavirus</taxon>
        <taxon>Jiaodavirus jd18</taxon>
    </lineage>
</organism>
<proteinExistence type="predicted"/>
<dbReference type="Proteomes" id="UP000595743">
    <property type="component" value="Genome"/>
</dbReference>
<protein>
    <submittedName>
        <fullName evidence="1">Putative RNA polymerase binding protein</fullName>
    </submittedName>
</protein>